<sequence>MPKRRVAEWVVVGVLSCLLLLGGFLVAVFHAPLLTAAGLTREGAPDTVDVSIFAPQVEESEAPATAGTGLAQAAEIPTDGKVPDSDTLTAQLKALDRSNLKAADGTKVTVAWEVVDVETGDVISSTKAKTALIPASNTKLMTSLAVMNAFDGSETFATRVLQPADGEIVLVGGGDPMLLSTPADEGTYPQPASTQELAAATAEALKADGQSSVTLGYDDSYFDEEGWNDTWPSNYRDQVTQLSSLWVDEGRTSGARTRTPAADAAKIFATQLEKAGITVTGSVKERSGTGDEVARVESLPLHVLVETAMNRSNNSFTEILGLQLAKQTGRDSTFKGAVAAIKSELTDLGVWDEGTVLRDSSGLSRSNRITANMLARAVQLLDTDEHLSVILDGLPTAGVTGTLATRFTDALARPARGVASAKTGTLSLVSTLAGTTLTADGRQVSFAFMINGTDAGWWAKLWADQATGVVASCGC</sequence>
<dbReference type="GO" id="GO:0009002">
    <property type="term" value="F:serine-type D-Ala-D-Ala carboxypeptidase activity"/>
    <property type="evidence" value="ECO:0007669"/>
    <property type="project" value="UniProtKB-EC"/>
</dbReference>
<name>A0ABX8SGC2_9ACTN</name>
<protein>
    <submittedName>
        <fullName evidence="2">D-alanyl-D-alanine carboxypeptidase/D-alanyl-D-alanine-endopeptidase</fullName>
        <ecNumber evidence="2">3.4.16.4</ecNumber>
    </submittedName>
</protein>
<evidence type="ECO:0000313" key="3">
    <source>
        <dbReference type="Proteomes" id="UP000824504"/>
    </source>
</evidence>
<reference evidence="2 3" key="1">
    <citation type="submission" date="2021-07" db="EMBL/GenBank/DDBJ databases">
        <title>complete genome sequencing of Tessaracoccus sp.J1M15.</title>
        <authorList>
            <person name="Bae J.-W."/>
            <person name="Kim D.-y."/>
        </authorList>
    </citation>
    <scope>NUCLEOTIDE SEQUENCE [LARGE SCALE GENOMIC DNA]</scope>
    <source>
        <strain evidence="2 3">J1M15</strain>
    </source>
</reference>
<keyword evidence="2" id="KW-0121">Carboxypeptidase</keyword>
<organism evidence="2 3">
    <name type="scientific">Tessaracoccus palaemonis</name>
    <dbReference type="NCBI Taxonomy" id="2829499"/>
    <lineage>
        <taxon>Bacteria</taxon>
        <taxon>Bacillati</taxon>
        <taxon>Actinomycetota</taxon>
        <taxon>Actinomycetes</taxon>
        <taxon>Propionibacteriales</taxon>
        <taxon>Propionibacteriaceae</taxon>
        <taxon>Tessaracoccus</taxon>
    </lineage>
</organism>
<proteinExistence type="predicted"/>
<evidence type="ECO:0000256" key="1">
    <source>
        <dbReference type="ARBA" id="ARBA00022801"/>
    </source>
</evidence>
<keyword evidence="3" id="KW-1185">Reference proteome</keyword>
<accession>A0ABX8SGC2</accession>
<dbReference type="EMBL" id="CP079216">
    <property type="protein sequence ID" value="QXT62431.1"/>
    <property type="molecule type" value="Genomic_DNA"/>
</dbReference>
<keyword evidence="2" id="KW-0645">Protease</keyword>
<dbReference type="Proteomes" id="UP000824504">
    <property type="component" value="Chromosome"/>
</dbReference>
<gene>
    <name evidence="2" type="primary">dacB</name>
    <name evidence="2" type="ORF">KDB89_11840</name>
</gene>
<dbReference type="PANTHER" id="PTHR30023">
    <property type="entry name" value="D-ALANYL-D-ALANINE CARBOXYPEPTIDASE"/>
    <property type="match status" value="1"/>
</dbReference>
<dbReference type="RefSeq" id="WP_219081291.1">
    <property type="nucleotide sequence ID" value="NZ_CP079216.1"/>
</dbReference>
<keyword evidence="1 2" id="KW-0378">Hydrolase</keyword>
<dbReference type="PANTHER" id="PTHR30023:SF0">
    <property type="entry name" value="PENICILLIN-SENSITIVE CARBOXYPEPTIDASE A"/>
    <property type="match status" value="1"/>
</dbReference>
<dbReference type="NCBIfam" id="TIGR00666">
    <property type="entry name" value="PBP4"/>
    <property type="match status" value="1"/>
</dbReference>
<dbReference type="Pfam" id="PF02113">
    <property type="entry name" value="Peptidase_S13"/>
    <property type="match status" value="1"/>
</dbReference>
<evidence type="ECO:0000313" key="2">
    <source>
        <dbReference type="EMBL" id="QXT62431.1"/>
    </source>
</evidence>
<dbReference type="InterPro" id="IPR000667">
    <property type="entry name" value="Peptidase_S13"/>
</dbReference>
<dbReference type="EC" id="3.4.16.4" evidence="2"/>